<dbReference type="AlphaFoldDB" id="A0A1I6PVG5"/>
<dbReference type="Pfam" id="PF06103">
    <property type="entry name" value="DUF948"/>
    <property type="match status" value="1"/>
</dbReference>
<keyword evidence="1" id="KW-0812">Transmembrane</keyword>
<reference evidence="3" key="1">
    <citation type="submission" date="2016-10" db="EMBL/GenBank/DDBJ databases">
        <authorList>
            <person name="Varghese N."/>
            <person name="Submissions S."/>
        </authorList>
    </citation>
    <scope>NUCLEOTIDE SEQUENCE [LARGE SCALE GENOMIC DNA]</scope>
    <source>
        <strain evidence="3">DSM 45789</strain>
    </source>
</reference>
<dbReference type="PANTHER" id="PTHR40070:SF1">
    <property type="entry name" value="UPF0478 PROTEIN YTXG"/>
    <property type="match status" value="1"/>
</dbReference>
<organism evidence="2 3">
    <name type="scientific">Marininema halotolerans</name>
    <dbReference type="NCBI Taxonomy" id="1155944"/>
    <lineage>
        <taxon>Bacteria</taxon>
        <taxon>Bacillati</taxon>
        <taxon>Bacillota</taxon>
        <taxon>Bacilli</taxon>
        <taxon>Bacillales</taxon>
        <taxon>Thermoactinomycetaceae</taxon>
        <taxon>Marininema</taxon>
    </lineage>
</organism>
<name>A0A1I6PVG5_9BACL</name>
<keyword evidence="3" id="KW-1185">Reference proteome</keyword>
<keyword evidence="1" id="KW-1133">Transmembrane helix</keyword>
<dbReference type="EMBL" id="FPAA01000002">
    <property type="protein sequence ID" value="SFS44162.1"/>
    <property type="molecule type" value="Genomic_DNA"/>
</dbReference>
<proteinExistence type="predicted"/>
<sequence>MIMDISIAVVAVAFVALVIALVMTLKRVMKVLDSVDHTLKEVEPQVEEVIARTKRTLDETNALLEDIREKSRKTDSLFQTVDHIGNGLQELSSTLTRTASAQKERLSNVTALFSSGWDLFRKRRSERSSEPHQRVK</sequence>
<evidence type="ECO:0000256" key="1">
    <source>
        <dbReference type="SAM" id="Phobius"/>
    </source>
</evidence>
<feature type="transmembrane region" description="Helical" evidence="1">
    <location>
        <begin position="6"/>
        <end position="25"/>
    </location>
</feature>
<dbReference type="OrthoDB" id="2990087at2"/>
<dbReference type="InterPro" id="IPR009293">
    <property type="entry name" value="UPF0478"/>
</dbReference>
<dbReference type="PANTHER" id="PTHR40070">
    <property type="entry name" value="UPF0478 PROTEIN YTXG"/>
    <property type="match status" value="1"/>
</dbReference>
<evidence type="ECO:0000313" key="3">
    <source>
        <dbReference type="Proteomes" id="UP000198660"/>
    </source>
</evidence>
<accession>A0A1I6PVG5</accession>
<evidence type="ECO:0000313" key="2">
    <source>
        <dbReference type="EMBL" id="SFS44162.1"/>
    </source>
</evidence>
<keyword evidence="1" id="KW-0472">Membrane</keyword>
<dbReference type="Proteomes" id="UP000198660">
    <property type="component" value="Unassembled WGS sequence"/>
</dbReference>
<protein>
    <submittedName>
        <fullName evidence="2">Uncharacterized protein YoxC, contains an MCP-like domain</fullName>
    </submittedName>
</protein>
<gene>
    <name evidence="2" type="ORF">SAMN05444972_102158</name>
</gene>